<gene>
    <name evidence="1" type="ORF">F2Q68_00031733</name>
</gene>
<organism evidence="1 2">
    <name type="scientific">Brassica cretica</name>
    <name type="common">Mustard</name>
    <dbReference type="NCBI Taxonomy" id="69181"/>
    <lineage>
        <taxon>Eukaryota</taxon>
        <taxon>Viridiplantae</taxon>
        <taxon>Streptophyta</taxon>
        <taxon>Embryophyta</taxon>
        <taxon>Tracheophyta</taxon>
        <taxon>Spermatophyta</taxon>
        <taxon>Magnoliopsida</taxon>
        <taxon>eudicotyledons</taxon>
        <taxon>Gunneridae</taxon>
        <taxon>Pentapetalae</taxon>
        <taxon>rosids</taxon>
        <taxon>malvids</taxon>
        <taxon>Brassicales</taxon>
        <taxon>Brassicaceae</taxon>
        <taxon>Brassiceae</taxon>
        <taxon>Brassica</taxon>
    </lineage>
</organism>
<accession>A0A8S9GIA7</accession>
<evidence type="ECO:0000313" key="1">
    <source>
        <dbReference type="EMBL" id="KAF2544127.1"/>
    </source>
</evidence>
<proteinExistence type="predicted"/>
<sequence length="49" mass="5275">MSHLSVTGGTGRFKNACGFAEVRPLIPSGQHFVDGAESLLRIIVHLKNL</sequence>
<dbReference type="PANTHER" id="PTHR46215:SF27">
    <property type="entry name" value="DIRIGENT PROTEIN 16"/>
    <property type="match status" value="1"/>
</dbReference>
<name>A0A8S9GIA7_BRACR</name>
<dbReference type="InterPro" id="IPR004265">
    <property type="entry name" value="Dirigent"/>
</dbReference>
<protein>
    <submittedName>
        <fullName evidence="1">Uncharacterized protein</fullName>
    </submittedName>
</protein>
<reference evidence="1" key="1">
    <citation type="submission" date="2019-12" db="EMBL/GenBank/DDBJ databases">
        <title>Genome sequencing and annotation of Brassica cretica.</title>
        <authorList>
            <person name="Studholme D.J."/>
            <person name="Sarris P.F."/>
        </authorList>
    </citation>
    <scope>NUCLEOTIDE SEQUENCE</scope>
    <source>
        <strain evidence="1">PFS-001/15</strain>
        <tissue evidence="1">Leaf</tissue>
    </source>
</reference>
<evidence type="ECO:0000313" key="2">
    <source>
        <dbReference type="Proteomes" id="UP000712281"/>
    </source>
</evidence>
<dbReference type="PANTHER" id="PTHR46215">
    <property type="entry name" value="DIRIGENT PROTEIN 24-RELATED"/>
    <property type="match status" value="1"/>
</dbReference>
<dbReference type="EMBL" id="QGKW02002005">
    <property type="protein sequence ID" value="KAF2544127.1"/>
    <property type="molecule type" value="Genomic_DNA"/>
</dbReference>
<dbReference type="Proteomes" id="UP000712281">
    <property type="component" value="Unassembled WGS sequence"/>
</dbReference>
<dbReference type="AlphaFoldDB" id="A0A8S9GIA7"/>
<comment type="caution">
    <text evidence="1">The sequence shown here is derived from an EMBL/GenBank/DDBJ whole genome shotgun (WGS) entry which is preliminary data.</text>
</comment>